<reference evidence="11 12" key="1">
    <citation type="journal article" date="2020" name="J. Phycol.">
        <title>Comparative genome analysis reveals Cyanidiococcus gen. nov., a new extremophilic red algal genus sister to Cyanidioschyzon (Cyanidioschyzonaceae, Rhodophyta).</title>
        <authorList>
            <person name="Liu S.-L."/>
            <person name="Chiang Y.-R."/>
            <person name="Yoon H.S."/>
            <person name="Fu H.-Y."/>
        </authorList>
    </citation>
    <scope>NUCLEOTIDE SEQUENCE [LARGE SCALE GENOMIC DNA]</scope>
    <source>
        <strain evidence="11 12">THAL066</strain>
    </source>
</reference>
<comment type="subunit">
    <text evidence="2">Homotrimer.</text>
</comment>
<dbReference type="PRINTS" id="PR00056">
    <property type="entry name" value="HSFDOMAIN"/>
</dbReference>
<organism evidence="11 12">
    <name type="scientific">Cyanidiococcus yangmingshanensis</name>
    <dbReference type="NCBI Taxonomy" id="2690220"/>
    <lineage>
        <taxon>Eukaryota</taxon>
        <taxon>Rhodophyta</taxon>
        <taxon>Bangiophyceae</taxon>
        <taxon>Cyanidiales</taxon>
        <taxon>Cyanidiaceae</taxon>
        <taxon>Cyanidiococcus</taxon>
    </lineage>
</organism>
<dbReference type="Gene3D" id="1.10.10.10">
    <property type="entry name" value="Winged helix-like DNA-binding domain superfamily/Winged helix DNA-binding domain"/>
    <property type="match status" value="1"/>
</dbReference>
<sequence length="495" mass="54677">MTCRCDYCVALLGRSTPNDTVSLSGGHDALALEPCRNESIALYRAKSMTESVRSGVQEGATRPPRAPSELSTIEAAWEKALMPPFVTKLRAMVDDPTTNDLISWRDDGLSFQVHLPSEFAKTVLPRYFKHSNFTSFARQLNQYGFRKLDSDHFIFGNRYFVRDHPEWLSKVTRRRPSRTLVRKEASPPPTTAALEIGNYGFGTDASASVPDLDMLRRDKKLLLQELLASRQRQIELERKLRYSEQRIQQLESSVEQMKQFIYQSFQLLLQQHGIRLDERKRKRLTNVSAEPVGSSAGLSIGSIEYKGDTGELMSDGVAGSPPASQSLVLRQAHPESIELIRNLMAQLQMANMALRNSANPIVAEVHPESGAERDTFSVSAVPSGLSGASASELARHQLEGDHDGALEAGTRTRSKGPSILLLDDENGPTSMNDTPADEQMDAGSGALEEDFDLSQYVNVEDLLDVAGAGPMPLPPGQDADLLAEEVRRLLEDEPD</sequence>
<dbReference type="SUPFAM" id="SSF46785">
    <property type="entry name" value="Winged helix' DNA-binding domain"/>
    <property type="match status" value="1"/>
</dbReference>
<dbReference type="InterPro" id="IPR000232">
    <property type="entry name" value="HSF_DNA-bd"/>
</dbReference>
<evidence type="ECO:0000256" key="2">
    <source>
        <dbReference type="ARBA" id="ARBA00011233"/>
    </source>
</evidence>
<comment type="similarity">
    <text evidence="8">Belongs to the HSF family.</text>
</comment>
<accession>A0A7J7IE34</accession>
<keyword evidence="5" id="KW-0238">DNA-binding</keyword>
<evidence type="ECO:0000256" key="8">
    <source>
        <dbReference type="RuleBase" id="RU004020"/>
    </source>
</evidence>
<evidence type="ECO:0000259" key="10">
    <source>
        <dbReference type="SMART" id="SM00415"/>
    </source>
</evidence>
<evidence type="ECO:0000256" key="1">
    <source>
        <dbReference type="ARBA" id="ARBA00004123"/>
    </source>
</evidence>
<keyword evidence="12" id="KW-1185">Reference proteome</keyword>
<feature type="region of interest" description="Disordered" evidence="9">
    <location>
        <begin position="402"/>
        <end position="443"/>
    </location>
</feature>
<dbReference type="SMART" id="SM00415">
    <property type="entry name" value="HSF"/>
    <property type="match status" value="1"/>
</dbReference>
<dbReference type="PANTHER" id="PTHR10015:SF427">
    <property type="entry name" value="HEAT SHOCK FACTOR PROTEIN"/>
    <property type="match status" value="1"/>
</dbReference>
<dbReference type="InterPro" id="IPR036390">
    <property type="entry name" value="WH_DNA-bd_sf"/>
</dbReference>
<name>A0A7J7IE34_9RHOD</name>
<evidence type="ECO:0000256" key="9">
    <source>
        <dbReference type="SAM" id="MobiDB-lite"/>
    </source>
</evidence>
<evidence type="ECO:0000256" key="3">
    <source>
        <dbReference type="ARBA" id="ARBA00022553"/>
    </source>
</evidence>
<evidence type="ECO:0000256" key="6">
    <source>
        <dbReference type="ARBA" id="ARBA00023163"/>
    </source>
</evidence>
<dbReference type="EMBL" id="VWRR01000015">
    <property type="protein sequence ID" value="KAF6001335.1"/>
    <property type="molecule type" value="Genomic_DNA"/>
</dbReference>
<keyword evidence="3" id="KW-0597">Phosphoprotein</keyword>
<dbReference type="GO" id="GO:0043565">
    <property type="term" value="F:sequence-specific DNA binding"/>
    <property type="evidence" value="ECO:0007669"/>
    <property type="project" value="InterPro"/>
</dbReference>
<keyword evidence="4" id="KW-0805">Transcription regulation</keyword>
<dbReference type="OrthoDB" id="60033at2759"/>
<dbReference type="InterPro" id="IPR036388">
    <property type="entry name" value="WH-like_DNA-bd_sf"/>
</dbReference>
<gene>
    <name evidence="11" type="primary">HSFA3</name>
    <name evidence="11" type="ORF">F1559_003374</name>
</gene>
<dbReference type="AlphaFoldDB" id="A0A7J7IE34"/>
<dbReference type="PANTHER" id="PTHR10015">
    <property type="entry name" value="HEAT SHOCK TRANSCRIPTION FACTOR"/>
    <property type="match status" value="1"/>
</dbReference>
<feature type="domain" description="HSF-type DNA-binding" evidence="10">
    <location>
        <begin position="81"/>
        <end position="174"/>
    </location>
</feature>
<dbReference type="GO" id="GO:0005634">
    <property type="term" value="C:nucleus"/>
    <property type="evidence" value="ECO:0007669"/>
    <property type="project" value="UniProtKB-SubCell"/>
</dbReference>
<dbReference type="Pfam" id="PF00447">
    <property type="entry name" value="HSF_DNA-bind"/>
    <property type="match status" value="1"/>
</dbReference>
<comment type="caution">
    <text evidence="11">The sequence shown here is derived from an EMBL/GenBank/DDBJ whole genome shotgun (WGS) entry which is preliminary data.</text>
</comment>
<dbReference type="FunFam" id="1.10.10.10:FF:000037">
    <property type="entry name" value="Heat stress transcription factor B-4"/>
    <property type="match status" value="1"/>
</dbReference>
<dbReference type="Proteomes" id="UP000530660">
    <property type="component" value="Unassembled WGS sequence"/>
</dbReference>
<keyword evidence="6" id="KW-0804">Transcription</keyword>
<evidence type="ECO:0000256" key="4">
    <source>
        <dbReference type="ARBA" id="ARBA00023015"/>
    </source>
</evidence>
<evidence type="ECO:0000313" key="11">
    <source>
        <dbReference type="EMBL" id="KAF6001335.1"/>
    </source>
</evidence>
<comment type="subcellular location">
    <subcellularLocation>
        <location evidence="1">Nucleus</location>
    </subcellularLocation>
</comment>
<dbReference type="GO" id="GO:0003700">
    <property type="term" value="F:DNA-binding transcription factor activity"/>
    <property type="evidence" value="ECO:0007669"/>
    <property type="project" value="InterPro"/>
</dbReference>
<evidence type="ECO:0000256" key="7">
    <source>
        <dbReference type="ARBA" id="ARBA00023242"/>
    </source>
</evidence>
<protein>
    <submittedName>
        <fullName evidence="11">Transcription factor</fullName>
    </submittedName>
</protein>
<evidence type="ECO:0000256" key="5">
    <source>
        <dbReference type="ARBA" id="ARBA00023125"/>
    </source>
</evidence>
<proteinExistence type="inferred from homology"/>
<keyword evidence="7" id="KW-0539">Nucleus</keyword>
<evidence type="ECO:0000313" key="12">
    <source>
        <dbReference type="Proteomes" id="UP000530660"/>
    </source>
</evidence>